<comment type="similarity">
    <text evidence="1">Belongs to the LysR transcriptional regulatory family.</text>
</comment>
<dbReference type="InterPro" id="IPR036390">
    <property type="entry name" value="WH_DNA-bd_sf"/>
</dbReference>
<sequence length="302" mass="32084">MSSSRRPVDYRVDPFDLRLYTVVLELGTITAAAKTVGLSLAAASARLKALEDLVGAKLLERSKTGATPTRAGRALAQHAGEVLAGLEALHVEMARFASGLRGTVRLMSNTAALSEALPQRLGRFLEQHAEIDIELQELPSDAVLDALRRGVGDVGIVADHVDTGGLIARPWLDDRLVALLPRGAAMGAARSMPFAALLERPFVGLSADSGLSRFLLQQARRSGRMPQHRVRVASFDAVAQIVACGVGVAVMPLSAAARWRGAQVRIVALQDAWARRKLMICTSGQAAGRPAIQALVDALVEP</sequence>
<reference evidence="6" key="1">
    <citation type="submission" date="2022-05" db="EMBL/GenBank/DDBJ databases">
        <title>Schlegelella sp. nov., isolated from mangrove soil.</title>
        <authorList>
            <person name="Liu Y."/>
            <person name="Ge X."/>
            <person name="Liu W."/>
        </authorList>
    </citation>
    <scope>NUCLEOTIDE SEQUENCE</scope>
    <source>
        <strain evidence="6">S2-27</strain>
    </source>
</reference>
<keyword evidence="4" id="KW-0804">Transcription</keyword>
<evidence type="ECO:0000313" key="6">
    <source>
        <dbReference type="EMBL" id="MCM5681434.1"/>
    </source>
</evidence>
<dbReference type="Proteomes" id="UP001165541">
    <property type="component" value="Unassembled WGS sequence"/>
</dbReference>
<dbReference type="SUPFAM" id="SSF46785">
    <property type="entry name" value="Winged helix' DNA-binding domain"/>
    <property type="match status" value="1"/>
</dbReference>
<protein>
    <submittedName>
        <fullName evidence="6">LysR family transcriptional regulator</fullName>
    </submittedName>
</protein>
<dbReference type="EMBL" id="JAMKFE010000012">
    <property type="protein sequence ID" value="MCM5681434.1"/>
    <property type="molecule type" value="Genomic_DNA"/>
</dbReference>
<dbReference type="Pfam" id="PF03466">
    <property type="entry name" value="LysR_substrate"/>
    <property type="match status" value="1"/>
</dbReference>
<dbReference type="PANTHER" id="PTHR30419">
    <property type="entry name" value="HTH-TYPE TRANSCRIPTIONAL REGULATOR YBHD"/>
    <property type="match status" value="1"/>
</dbReference>
<proteinExistence type="inferred from homology"/>
<evidence type="ECO:0000259" key="5">
    <source>
        <dbReference type="PROSITE" id="PS50931"/>
    </source>
</evidence>
<keyword evidence="3" id="KW-0238">DNA-binding</keyword>
<dbReference type="Gene3D" id="1.10.10.10">
    <property type="entry name" value="Winged helix-like DNA-binding domain superfamily/Winged helix DNA-binding domain"/>
    <property type="match status" value="1"/>
</dbReference>
<keyword evidence="7" id="KW-1185">Reference proteome</keyword>
<gene>
    <name evidence="6" type="ORF">M8A51_18050</name>
</gene>
<organism evidence="6 7">
    <name type="scientific">Caldimonas mangrovi</name>
    <dbReference type="NCBI Taxonomy" id="2944811"/>
    <lineage>
        <taxon>Bacteria</taxon>
        <taxon>Pseudomonadati</taxon>
        <taxon>Pseudomonadota</taxon>
        <taxon>Betaproteobacteria</taxon>
        <taxon>Burkholderiales</taxon>
        <taxon>Sphaerotilaceae</taxon>
        <taxon>Caldimonas</taxon>
    </lineage>
</organism>
<evidence type="ECO:0000313" key="7">
    <source>
        <dbReference type="Proteomes" id="UP001165541"/>
    </source>
</evidence>
<dbReference type="InterPro" id="IPR000847">
    <property type="entry name" value="LysR_HTH_N"/>
</dbReference>
<dbReference type="InterPro" id="IPR050950">
    <property type="entry name" value="HTH-type_LysR_regulators"/>
</dbReference>
<dbReference type="InterPro" id="IPR005119">
    <property type="entry name" value="LysR_subst-bd"/>
</dbReference>
<keyword evidence="2" id="KW-0805">Transcription regulation</keyword>
<dbReference type="InterPro" id="IPR036388">
    <property type="entry name" value="WH-like_DNA-bd_sf"/>
</dbReference>
<feature type="domain" description="HTH lysR-type" evidence="5">
    <location>
        <begin position="12"/>
        <end position="69"/>
    </location>
</feature>
<accession>A0ABT0YSN8</accession>
<dbReference type="SUPFAM" id="SSF53850">
    <property type="entry name" value="Periplasmic binding protein-like II"/>
    <property type="match status" value="1"/>
</dbReference>
<comment type="caution">
    <text evidence="6">The sequence shown here is derived from an EMBL/GenBank/DDBJ whole genome shotgun (WGS) entry which is preliminary data.</text>
</comment>
<evidence type="ECO:0000256" key="4">
    <source>
        <dbReference type="ARBA" id="ARBA00023163"/>
    </source>
</evidence>
<dbReference type="PROSITE" id="PS50931">
    <property type="entry name" value="HTH_LYSR"/>
    <property type="match status" value="1"/>
</dbReference>
<dbReference type="Pfam" id="PF00126">
    <property type="entry name" value="HTH_1"/>
    <property type="match status" value="1"/>
</dbReference>
<dbReference type="PANTHER" id="PTHR30419:SF2">
    <property type="entry name" value="LYSR FAMILY TRANSCRIPTIONAL REGULATOR"/>
    <property type="match status" value="1"/>
</dbReference>
<evidence type="ECO:0000256" key="3">
    <source>
        <dbReference type="ARBA" id="ARBA00023125"/>
    </source>
</evidence>
<evidence type="ECO:0000256" key="1">
    <source>
        <dbReference type="ARBA" id="ARBA00009437"/>
    </source>
</evidence>
<name>A0ABT0YSN8_9BURK</name>
<dbReference type="Gene3D" id="3.40.190.290">
    <property type="match status" value="1"/>
</dbReference>
<evidence type="ECO:0000256" key="2">
    <source>
        <dbReference type="ARBA" id="ARBA00023015"/>
    </source>
</evidence>
<dbReference type="RefSeq" id="WP_251779917.1">
    <property type="nucleotide sequence ID" value="NZ_JAMKFE010000012.1"/>
</dbReference>